<organism evidence="5 6">
    <name type="scientific">Bemisia tabaci</name>
    <name type="common">Sweetpotato whitefly</name>
    <name type="synonym">Aleurodes tabaci</name>
    <dbReference type="NCBI Taxonomy" id="7038"/>
    <lineage>
        <taxon>Eukaryota</taxon>
        <taxon>Metazoa</taxon>
        <taxon>Ecdysozoa</taxon>
        <taxon>Arthropoda</taxon>
        <taxon>Hexapoda</taxon>
        <taxon>Insecta</taxon>
        <taxon>Pterygota</taxon>
        <taxon>Neoptera</taxon>
        <taxon>Paraneoptera</taxon>
        <taxon>Hemiptera</taxon>
        <taxon>Sternorrhyncha</taxon>
        <taxon>Aleyrodoidea</taxon>
        <taxon>Aleyrodidae</taxon>
        <taxon>Aleyrodinae</taxon>
        <taxon>Bemisia</taxon>
    </lineage>
</organism>
<dbReference type="EMBL" id="OU963865">
    <property type="protein sequence ID" value="CAH0388836.1"/>
    <property type="molecule type" value="Genomic_DNA"/>
</dbReference>
<reference evidence="5" key="1">
    <citation type="submission" date="2021-12" db="EMBL/GenBank/DDBJ databases">
        <authorList>
            <person name="King R."/>
        </authorList>
    </citation>
    <scope>NUCLEOTIDE SEQUENCE</scope>
</reference>
<keyword evidence="3" id="KW-0472">Membrane</keyword>
<evidence type="ECO:0000256" key="3">
    <source>
        <dbReference type="SAM" id="Phobius"/>
    </source>
</evidence>
<keyword evidence="6" id="KW-1185">Reference proteome</keyword>
<feature type="transmembrane region" description="Helical" evidence="3">
    <location>
        <begin position="58"/>
        <end position="79"/>
    </location>
</feature>
<accession>A0A9P0F422</accession>
<keyword evidence="3" id="KW-0812">Transmembrane</keyword>
<dbReference type="PANTHER" id="PTHR15231:SF1">
    <property type="entry name" value="PHOSPHATIDYLINOSITOL N-ACETYLGLUCOSAMINYLTRANSFERASE SUBUNIT H"/>
    <property type="match status" value="1"/>
</dbReference>
<evidence type="ECO:0000256" key="2">
    <source>
        <dbReference type="ARBA" id="ARBA00009610"/>
    </source>
</evidence>
<evidence type="ECO:0000313" key="6">
    <source>
        <dbReference type="Proteomes" id="UP001152759"/>
    </source>
</evidence>
<dbReference type="Proteomes" id="UP001152759">
    <property type="component" value="Chromosome 4"/>
</dbReference>
<dbReference type="GO" id="GO:0000506">
    <property type="term" value="C:glycosylphosphatidylinositol-N-acetylglucosaminyltransferase (GPI-GnT) complex"/>
    <property type="evidence" value="ECO:0007669"/>
    <property type="project" value="InterPro"/>
</dbReference>
<feature type="domain" description="Phosphatidylinositol N-acetylglucosaminyltransferase subunit H conserved" evidence="4">
    <location>
        <begin position="86"/>
        <end position="152"/>
    </location>
</feature>
<keyword evidence="3" id="KW-1133">Transmembrane helix</keyword>
<feature type="transmembrane region" description="Helical" evidence="3">
    <location>
        <begin position="26"/>
        <end position="46"/>
    </location>
</feature>
<comment type="pathway">
    <text evidence="1">Glycolipid biosynthesis; glycosylphosphatidylinositol-anchor biosynthesis.</text>
</comment>
<dbReference type="InterPro" id="IPR044215">
    <property type="entry name" value="PIG-H"/>
</dbReference>
<evidence type="ECO:0000256" key="1">
    <source>
        <dbReference type="ARBA" id="ARBA00004687"/>
    </source>
</evidence>
<dbReference type="PANTHER" id="PTHR15231">
    <property type="entry name" value="PHOSPHATIDYLINOSITOL N-ACETYLGLUCOSAMINYLTRANSFERASE SUBUNIT H"/>
    <property type="match status" value="1"/>
</dbReference>
<sequence>MKKLKFLCDHKDDQIAQFTLVSASGWFDYFVFFILIISLSLIYSSFDGEKKAKDFFSFWWICLWMSSLGSFSFIIYSLLFSVSAETLIIAAPIGIQLMTSFKLRPDIVTFLPWKVVKEFLILEVFTCQKVVFVLALMKREEGKEDKLEILFPGTKPRLQHLEKIYQVSRRIVEKNSSPVKSS</sequence>
<gene>
    <name evidence="5" type="ORF">BEMITA_LOCUS7721</name>
</gene>
<name>A0A9P0F422_BEMTA</name>
<dbReference type="Pfam" id="PF10181">
    <property type="entry name" value="PIG-H"/>
    <property type="match status" value="1"/>
</dbReference>
<comment type="similarity">
    <text evidence="2">Belongs to the PIGH family.</text>
</comment>
<evidence type="ECO:0000259" key="4">
    <source>
        <dbReference type="Pfam" id="PF10181"/>
    </source>
</evidence>
<dbReference type="AlphaFoldDB" id="A0A9P0F422"/>
<protein>
    <recommendedName>
        <fullName evidence="4">Phosphatidylinositol N-acetylglucosaminyltransferase subunit H conserved domain-containing protein</fullName>
    </recommendedName>
</protein>
<proteinExistence type="inferred from homology"/>
<evidence type="ECO:0000313" key="5">
    <source>
        <dbReference type="EMBL" id="CAH0388836.1"/>
    </source>
</evidence>
<dbReference type="InterPro" id="IPR019328">
    <property type="entry name" value="PIGH-H_dom"/>
</dbReference>
<dbReference type="GO" id="GO:0006506">
    <property type="term" value="P:GPI anchor biosynthetic process"/>
    <property type="evidence" value="ECO:0007669"/>
    <property type="project" value="InterPro"/>
</dbReference>